<name>A0A1I3N510_9SPIR</name>
<reference evidence="2" key="1">
    <citation type="submission" date="2016-10" db="EMBL/GenBank/DDBJ databases">
        <authorList>
            <person name="Varghese N."/>
            <person name="Submissions S."/>
        </authorList>
    </citation>
    <scope>NUCLEOTIDE SEQUENCE [LARGE SCALE GENOMIC DNA]</scope>
    <source>
        <strain evidence="2">XBD1002</strain>
    </source>
</reference>
<dbReference type="Proteomes" id="UP000182737">
    <property type="component" value="Unassembled WGS sequence"/>
</dbReference>
<evidence type="ECO:0000313" key="2">
    <source>
        <dbReference type="Proteomes" id="UP000182737"/>
    </source>
</evidence>
<evidence type="ECO:0000313" key="1">
    <source>
        <dbReference type="EMBL" id="SFJ04277.1"/>
    </source>
</evidence>
<keyword evidence="2" id="KW-1185">Reference proteome</keyword>
<protein>
    <submittedName>
        <fullName evidence="1">Uncharacterized protein</fullName>
    </submittedName>
</protein>
<gene>
    <name evidence="1" type="ORF">SAMN04487775_11235</name>
</gene>
<accession>A0A1I3N510</accession>
<dbReference type="EMBL" id="FORI01000012">
    <property type="protein sequence ID" value="SFJ04277.1"/>
    <property type="molecule type" value="Genomic_DNA"/>
</dbReference>
<dbReference type="OrthoDB" id="357854at2"/>
<organism evidence="1 2">
    <name type="scientific">Treponema bryantii</name>
    <dbReference type="NCBI Taxonomy" id="163"/>
    <lineage>
        <taxon>Bacteria</taxon>
        <taxon>Pseudomonadati</taxon>
        <taxon>Spirochaetota</taxon>
        <taxon>Spirochaetia</taxon>
        <taxon>Spirochaetales</taxon>
        <taxon>Treponemataceae</taxon>
        <taxon>Treponema</taxon>
    </lineage>
</organism>
<dbReference type="RefSeq" id="WP_074933441.1">
    <property type="nucleotide sequence ID" value="NZ_FORI01000012.1"/>
</dbReference>
<proteinExistence type="predicted"/>
<dbReference type="AlphaFoldDB" id="A0A1I3N510"/>
<sequence length="109" mass="12493">MPYGLLNHRETFNDDIAYILIYNELAEKVRYHKQDSEGVKVVSEIVEEYGDERAAEALQQGIQQGIQQGEQQKAIETAKNMLIKNYSINEISELTGLPLEKVIELQKQL</sequence>